<keyword evidence="1" id="KW-0175">Coiled coil</keyword>
<proteinExistence type="predicted"/>
<reference evidence="3 4" key="1">
    <citation type="submission" date="2021-07" db="EMBL/GenBank/DDBJ databases">
        <authorList>
            <consortium name="Genoscope - CEA"/>
            <person name="William W."/>
        </authorList>
    </citation>
    <scope>NUCLEOTIDE SEQUENCE [LARGE SCALE GENOMIC DNA]</scope>
</reference>
<protein>
    <submittedName>
        <fullName evidence="3">Uncharacterized protein</fullName>
    </submittedName>
</protein>
<organism evidence="3 4">
    <name type="scientific">Brassica campestris</name>
    <name type="common">Field mustard</name>
    <dbReference type="NCBI Taxonomy" id="3711"/>
    <lineage>
        <taxon>Eukaryota</taxon>
        <taxon>Viridiplantae</taxon>
        <taxon>Streptophyta</taxon>
        <taxon>Embryophyta</taxon>
        <taxon>Tracheophyta</taxon>
        <taxon>Spermatophyta</taxon>
        <taxon>Magnoliopsida</taxon>
        <taxon>eudicotyledons</taxon>
        <taxon>Gunneridae</taxon>
        <taxon>Pentapetalae</taxon>
        <taxon>rosids</taxon>
        <taxon>malvids</taxon>
        <taxon>Brassicales</taxon>
        <taxon>Brassicaceae</taxon>
        <taxon>Brassiceae</taxon>
        <taxon>Brassica</taxon>
    </lineage>
</organism>
<evidence type="ECO:0000256" key="1">
    <source>
        <dbReference type="SAM" id="Coils"/>
    </source>
</evidence>
<dbReference type="AlphaFoldDB" id="A0A8D9GXT8"/>
<dbReference type="Gramene" id="A01p32040.2_BraZ1">
    <property type="protein sequence ID" value="A01p32040.2_BraZ1.CDS.1"/>
    <property type="gene ID" value="A01g32040.2_BraZ1"/>
</dbReference>
<feature type="region of interest" description="Disordered" evidence="2">
    <location>
        <begin position="69"/>
        <end position="116"/>
    </location>
</feature>
<evidence type="ECO:0000256" key="2">
    <source>
        <dbReference type="SAM" id="MobiDB-lite"/>
    </source>
</evidence>
<dbReference type="PANTHER" id="PTHR21732:SF0">
    <property type="entry name" value="MYB_SANT-LIKE DNA-BINDING DOMAIN-CONTAINING PROTEIN 4"/>
    <property type="match status" value="1"/>
</dbReference>
<feature type="coiled-coil region" evidence="1">
    <location>
        <begin position="27"/>
        <end position="54"/>
    </location>
</feature>
<dbReference type="Proteomes" id="UP000694005">
    <property type="component" value="Chromosome A01"/>
</dbReference>
<evidence type="ECO:0000313" key="4">
    <source>
        <dbReference type="Proteomes" id="UP000694005"/>
    </source>
</evidence>
<sequence length="116" mass="13284">MHHYMEPAQHGVQDVLNILTEVHVFHRTRLDLDHARLEKDHARLEKDHVRLDKNHARLDLDRARLSLGGEETKDGHAFSSGGPSGQSRKHPYLYPVHPSGSDESRHLDWSSLFSVP</sequence>
<evidence type="ECO:0000313" key="3">
    <source>
        <dbReference type="EMBL" id="CAG7889128.1"/>
    </source>
</evidence>
<gene>
    <name evidence="3" type="ORF">BRAPAZ1V2_A01P32040.2</name>
</gene>
<dbReference type="PANTHER" id="PTHR21732">
    <property type="entry name" value="MYB/SANT-LIKE DNA-BINDING DOMAIN-CONTAINING PROTEIN 4"/>
    <property type="match status" value="1"/>
</dbReference>
<dbReference type="Gene3D" id="1.20.5.170">
    <property type="match status" value="1"/>
</dbReference>
<name>A0A8D9GXT8_BRACM</name>
<dbReference type="InterPro" id="IPR026162">
    <property type="entry name" value="MSANTD4"/>
</dbReference>
<dbReference type="EMBL" id="LS974617">
    <property type="protein sequence ID" value="CAG7889128.1"/>
    <property type="molecule type" value="Genomic_DNA"/>
</dbReference>
<accession>A0A8D9GXT8</accession>